<evidence type="ECO:0000256" key="1">
    <source>
        <dbReference type="SAM" id="Phobius"/>
    </source>
</evidence>
<feature type="transmembrane region" description="Helical" evidence="1">
    <location>
        <begin position="417"/>
        <end position="437"/>
    </location>
</feature>
<feature type="transmembrane region" description="Helical" evidence="1">
    <location>
        <begin position="117"/>
        <end position="136"/>
    </location>
</feature>
<protein>
    <submittedName>
        <fullName evidence="2">Uncharacterized protein</fullName>
    </submittedName>
</protein>
<accession>A0A937D3Q3</accession>
<feature type="transmembrane region" description="Helical" evidence="1">
    <location>
        <begin position="379"/>
        <end position="397"/>
    </location>
</feature>
<dbReference type="RefSeq" id="WP_201686072.1">
    <property type="nucleotide sequence ID" value="NZ_JAEQNA010000010.1"/>
</dbReference>
<gene>
    <name evidence="2" type="ORF">JI739_21590</name>
</gene>
<feature type="transmembrane region" description="Helical" evidence="1">
    <location>
        <begin position="28"/>
        <end position="46"/>
    </location>
</feature>
<organism evidence="2 3">
    <name type="scientific">Ramlibacter aurantiacus</name>
    <dbReference type="NCBI Taxonomy" id="2801330"/>
    <lineage>
        <taxon>Bacteria</taxon>
        <taxon>Pseudomonadati</taxon>
        <taxon>Pseudomonadota</taxon>
        <taxon>Betaproteobacteria</taxon>
        <taxon>Burkholderiales</taxon>
        <taxon>Comamonadaceae</taxon>
        <taxon>Ramlibacter</taxon>
    </lineage>
</organism>
<sequence length="498" mass="54520">MSADASSASAQLAGGHWSARRPLASGRLLLPLFVLGLFAFNLLLHYPGQMNNDSIGQMEQAATGRYTDWHPPVMAWLWSLLLPIAKGPAPMLVLHLLVYWAGVGLLADGLRRAGHPALAWLVAACGAFPPFLYLNAVITKDAGITAAWMGAVGLVAWWRLQDRRLPLGVVIAAVALLAYGTLVRANAVFAIGALALWAFSVRRQPGAVRLVVASVLCALLALPASAWVNRHVFQAEPTHAVFSLFLFDLNGIAAHRNDPSLLEPRATLTPAELQACYTPYWWDSLSPWGRCGSRVNKPAGDTYVTEPEGIERQWLATIAQNPGAWLAHRLKHFNSSLLFLIPRMHIRFTPEYIADGQWQPSQQVSERQVRWDLLRKNPASWPVVWLVWGAFLAGWLARTPGPFACEGTPGTARRTLALALCLSALAYSGAYLVIGVATDMRYHYWSLLALLLATAVTLPQWWQHLRQRSPLLVAGVAGVVLVTALGTAARLADWRGLF</sequence>
<feature type="transmembrane region" description="Helical" evidence="1">
    <location>
        <begin position="469"/>
        <end position="492"/>
    </location>
</feature>
<evidence type="ECO:0000313" key="2">
    <source>
        <dbReference type="EMBL" id="MBL0422944.1"/>
    </source>
</evidence>
<keyword evidence="1" id="KW-0812">Transmembrane</keyword>
<dbReference type="Proteomes" id="UP000613011">
    <property type="component" value="Unassembled WGS sequence"/>
</dbReference>
<dbReference type="AlphaFoldDB" id="A0A937D3Q3"/>
<proteinExistence type="predicted"/>
<name>A0A937D3Q3_9BURK</name>
<evidence type="ECO:0000313" key="3">
    <source>
        <dbReference type="Proteomes" id="UP000613011"/>
    </source>
</evidence>
<feature type="transmembrane region" description="Helical" evidence="1">
    <location>
        <begin position="444"/>
        <end position="463"/>
    </location>
</feature>
<feature type="transmembrane region" description="Helical" evidence="1">
    <location>
        <begin position="167"/>
        <end position="200"/>
    </location>
</feature>
<keyword evidence="1" id="KW-0472">Membrane</keyword>
<keyword evidence="3" id="KW-1185">Reference proteome</keyword>
<comment type="caution">
    <text evidence="2">The sequence shown here is derived from an EMBL/GenBank/DDBJ whole genome shotgun (WGS) entry which is preliminary data.</text>
</comment>
<keyword evidence="1" id="KW-1133">Transmembrane helix</keyword>
<dbReference type="EMBL" id="JAEQNA010000010">
    <property type="protein sequence ID" value="MBL0422944.1"/>
    <property type="molecule type" value="Genomic_DNA"/>
</dbReference>
<feature type="transmembrane region" description="Helical" evidence="1">
    <location>
        <begin position="206"/>
        <end position="228"/>
    </location>
</feature>
<reference evidence="2" key="1">
    <citation type="submission" date="2021-01" db="EMBL/GenBank/DDBJ databases">
        <title>Ramlibacter sp. strain AW1 16S ribosomal RNA gene Genome sequencing and assembly.</title>
        <authorList>
            <person name="Kang M."/>
        </authorList>
    </citation>
    <scope>NUCLEOTIDE SEQUENCE</scope>
    <source>
        <strain evidence="2">AW1</strain>
    </source>
</reference>